<name>A0A9J6CDA6_POLVA</name>
<proteinExistence type="predicted"/>
<evidence type="ECO:0000256" key="1">
    <source>
        <dbReference type="SAM" id="Coils"/>
    </source>
</evidence>
<dbReference type="OrthoDB" id="10534579at2759"/>
<protein>
    <submittedName>
        <fullName evidence="2">Uncharacterized protein</fullName>
    </submittedName>
</protein>
<reference evidence="2" key="1">
    <citation type="submission" date="2021-03" db="EMBL/GenBank/DDBJ databases">
        <title>Chromosome level genome of the anhydrobiotic midge Polypedilum vanderplanki.</title>
        <authorList>
            <person name="Yoshida Y."/>
            <person name="Kikawada T."/>
            <person name="Gusev O."/>
        </authorList>
    </citation>
    <scope>NUCLEOTIDE SEQUENCE</scope>
    <source>
        <strain evidence="2">NIAS01</strain>
        <tissue evidence="2">Whole body or cell culture</tissue>
    </source>
</reference>
<keyword evidence="3" id="KW-1185">Reference proteome</keyword>
<organism evidence="2 3">
    <name type="scientific">Polypedilum vanderplanki</name>
    <name type="common">Sleeping chironomid midge</name>
    <dbReference type="NCBI Taxonomy" id="319348"/>
    <lineage>
        <taxon>Eukaryota</taxon>
        <taxon>Metazoa</taxon>
        <taxon>Ecdysozoa</taxon>
        <taxon>Arthropoda</taxon>
        <taxon>Hexapoda</taxon>
        <taxon>Insecta</taxon>
        <taxon>Pterygota</taxon>
        <taxon>Neoptera</taxon>
        <taxon>Endopterygota</taxon>
        <taxon>Diptera</taxon>
        <taxon>Nematocera</taxon>
        <taxon>Chironomoidea</taxon>
        <taxon>Chironomidae</taxon>
        <taxon>Chironominae</taxon>
        <taxon>Polypedilum</taxon>
        <taxon>Polypedilum</taxon>
    </lineage>
</organism>
<sequence>MDDTNDSDIHKVIEQSSNHEMKRNLLFESLKREEELRRALSEQQTRNDKLKLELEMERKKTVIKVESLSSLESERERVLDECSHANEEDLRDTFGTNSSILMQYKYDDLRESYSRCVKKLSKKSRQLKKVLQEAEFQRFLNIQLRDENIKLHEKIEQVCYRFLDLLDRRIEEKNFYKTHIDELQMRLMKYELVNSCKEQSASESELKNN</sequence>
<dbReference type="EMBL" id="JADBJN010000001">
    <property type="protein sequence ID" value="KAG5679824.1"/>
    <property type="molecule type" value="Genomic_DNA"/>
</dbReference>
<gene>
    <name evidence="2" type="ORF">PVAND_009362</name>
</gene>
<feature type="coiled-coil region" evidence="1">
    <location>
        <begin position="33"/>
        <end position="88"/>
    </location>
</feature>
<accession>A0A9J6CDA6</accession>
<evidence type="ECO:0000313" key="2">
    <source>
        <dbReference type="EMBL" id="KAG5679824.1"/>
    </source>
</evidence>
<keyword evidence="1" id="KW-0175">Coiled coil</keyword>
<comment type="caution">
    <text evidence="2">The sequence shown here is derived from an EMBL/GenBank/DDBJ whole genome shotgun (WGS) entry which is preliminary data.</text>
</comment>
<dbReference type="Proteomes" id="UP001107558">
    <property type="component" value="Chromosome 1"/>
</dbReference>
<evidence type="ECO:0000313" key="3">
    <source>
        <dbReference type="Proteomes" id="UP001107558"/>
    </source>
</evidence>
<dbReference type="AlphaFoldDB" id="A0A9J6CDA6"/>